<feature type="binding site" evidence="2">
    <location>
        <position position="137"/>
    </location>
    <ligand>
        <name>Zn(2+)</name>
        <dbReference type="ChEBI" id="CHEBI:29105"/>
        <label>2</label>
    </ligand>
</feature>
<sequence>MSSYPQNNRTYQIIHAAQAGKYAVGGFCVYNYDGVAAVVRAAEANNSPALIQFFPWTIHFQGKHFIQFAADLAHSAKVPIALHLDHCIKPEDAEIALQLPFDSIMVDGSLFDEEGNIAYVKSIVQKAEKVGQTVEAELGRMEGGYKDVLEVAEGSGVFTEPEAAKKFVQETGVHFLAPSFGNVHGPYPEPGAERWWQMDRLRRIREEVGDVCPLVLHGTAISDDLLKKGIEAGFYKVNQNKMVRRRYMKFLAEEAGKYELTDLQEKGVQIYAEEIGEMMKLLGSVGKA</sequence>
<dbReference type="EMBL" id="ML978123">
    <property type="protein sequence ID" value="KAF2101668.1"/>
    <property type="molecule type" value="Genomic_DNA"/>
</dbReference>
<feature type="binding site" evidence="2">
    <location>
        <position position="107"/>
    </location>
    <ligand>
        <name>Zn(2+)</name>
        <dbReference type="ChEBI" id="CHEBI:29105"/>
        <label>2</label>
    </ligand>
</feature>
<comment type="pathway">
    <text evidence="3">Carbohydrate degradation; glycolysis; D-glyceraldehyde 3-phosphate and glycerone phosphate from D-glucose: step 4/4.</text>
</comment>
<dbReference type="PIRSF" id="PIRSF001359">
    <property type="entry name" value="F_bP_aldolase_II"/>
    <property type="match status" value="1"/>
</dbReference>
<keyword evidence="5" id="KW-1185">Reference proteome</keyword>
<comment type="cofactor">
    <cofactor evidence="2 3">
        <name>Zn(2+)</name>
        <dbReference type="ChEBI" id="CHEBI:29105"/>
    </cofactor>
    <text evidence="2 3">Binds 2 Zn(2+) ions per subunit. One is catalytic and the other provides a structural contribution.</text>
</comment>
<dbReference type="InterPro" id="IPR013785">
    <property type="entry name" value="Aldolase_TIM"/>
</dbReference>
<feature type="binding site" evidence="2">
    <location>
        <position position="86"/>
    </location>
    <ligand>
        <name>Zn(2+)</name>
        <dbReference type="ChEBI" id="CHEBI:29105"/>
        <label>1</label>
        <note>catalytic</note>
    </ligand>
</feature>
<keyword evidence="2 3" id="KW-0479">Metal-binding</keyword>
<reference evidence="4" key="1">
    <citation type="journal article" date="2020" name="Stud. Mycol.">
        <title>101 Dothideomycetes genomes: a test case for predicting lifestyles and emergence of pathogens.</title>
        <authorList>
            <person name="Haridas S."/>
            <person name="Albert R."/>
            <person name="Binder M."/>
            <person name="Bloem J."/>
            <person name="Labutti K."/>
            <person name="Salamov A."/>
            <person name="Andreopoulos B."/>
            <person name="Baker S."/>
            <person name="Barry K."/>
            <person name="Bills G."/>
            <person name="Bluhm B."/>
            <person name="Cannon C."/>
            <person name="Castanera R."/>
            <person name="Culley D."/>
            <person name="Daum C."/>
            <person name="Ezra D."/>
            <person name="Gonzalez J."/>
            <person name="Henrissat B."/>
            <person name="Kuo A."/>
            <person name="Liang C."/>
            <person name="Lipzen A."/>
            <person name="Lutzoni F."/>
            <person name="Magnuson J."/>
            <person name="Mondo S."/>
            <person name="Nolan M."/>
            <person name="Ohm R."/>
            <person name="Pangilinan J."/>
            <person name="Park H.-J."/>
            <person name="Ramirez L."/>
            <person name="Alfaro M."/>
            <person name="Sun H."/>
            <person name="Tritt A."/>
            <person name="Yoshinaga Y."/>
            <person name="Zwiers L.-H."/>
            <person name="Turgeon B."/>
            <person name="Goodwin S."/>
            <person name="Spatafora J."/>
            <person name="Crous P."/>
            <person name="Grigoriev I."/>
        </authorList>
    </citation>
    <scope>NUCLEOTIDE SEQUENCE</scope>
    <source>
        <strain evidence="4">CBS 133067</strain>
    </source>
</reference>
<name>A0A9P4M8I3_9PEZI</name>
<evidence type="ECO:0000256" key="1">
    <source>
        <dbReference type="PIRSR" id="PIRSR001359-1"/>
    </source>
</evidence>
<keyword evidence="2 3" id="KW-0862">Zinc</keyword>
<comment type="similarity">
    <text evidence="3">Belongs to the class II fructose-bisphosphate aldolase family.</text>
</comment>
<gene>
    <name evidence="4" type="ORF">NA57DRAFT_73108</name>
</gene>
<dbReference type="SUPFAM" id="SSF51569">
    <property type="entry name" value="Aldolase"/>
    <property type="match status" value="1"/>
</dbReference>
<dbReference type="AlphaFoldDB" id="A0A9P4M8I3"/>
<evidence type="ECO:0000313" key="5">
    <source>
        <dbReference type="Proteomes" id="UP000799772"/>
    </source>
</evidence>
<proteinExistence type="inferred from homology"/>
<comment type="caution">
    <text evidence="4">The sequence shown here is derived from an EMBL/GenBank/DDBJ whole genome shotgun (WGS) entry which is preliminary data.</text>
</comment>
<comment type="catalytic activity">
    <reaction evidence="3">
        <text>beta-D-fructose 1,6-bisphosphate = D-glyceraldehyde 3-phosphate + dihydroxyacetone phosphate</text>
        <dbReference type="Rhea" id="RHEA:14729"/>
        <dbReference type="ChEBI" id="CHEBI:32966"/>
        <dbReference type="ChEBI" id="CHEBI:57642"/>
        <dbReference type="ChEBI" id="CHEBI:59776"/>
        <dbReference type="EC" id="4.1.2.13"/>
    </reaction>
</comment>
<feature type="active site" description="Proton donor" evidence="1">
    <location>
        <position position="85"/>
    </location>
</feature>
<comment type="function">
    <text evidence="3">Catalyzes the aldol condensation of dihydroxyacetone phosphate (DHAP or glycerone-phosphate) with glyceraldehyde 3-phosphate (G3P) to form fructose 1,6-bisphosphate (FBP) in gluconeogenesis and the reverse reaction in glycolysis.</text>
</comment>
<feature type="binding site" evidence="2">
    <location>
        <position position="217"/>
    </location>
    <ligand>
        <name>Zn(2+)</name>
        <dbReference type="ChEBI" id="CHEBI:29105"/>
        <label>1</label>
        <note>catalytic</note>
    </ligand>
</feature>
<evidence type="ECO:0000313" key="4">
    <source>
        <dbReference type="EMBL" id="KAF2101668.1"/>
    </source>
</evidence>
<dbReference type="EC" id="4.1.2.13" evidence="3"/>
<dbReference type="Pfam" id="PF01116">
    <property type="entry name" value="F_bP_aldolase"/>
    <property type="match status" value="1"/>
</dbReference>
<dbReference type="PANTHER" id="PTHR30304:SF0">
    <property type="entry name" value="D-TAGATOSE-1,6-BISPHOSPHATE ALDOLASE SUBUNIT GATY-RELATED"/>
    <property type="match status" value="1"/>
</dbReference>
<dbReference type="InterPro" id="IPR000771">
    <property type="entry name" value="FBA_II"/>
</dbReference>
<keyword evidence="3" id="KW-0456">Lyase</keyword>
<protein>
    <recommendedName>
        <fullName evidence="3">Fructose-bisphosphate aldolase</fullName>
        <shortName evidence="3">FBP aldolase</shortName>
        <ecNumber evidence="3">4.1.2.13</ecNumber>
    </recommendedName>
</protein>
<dbReference type="OrthoDB" id="2558351at2759"/>
<feature type="binding site" evidence="2">
    <location>
        <position position="184"/>
    </location>
    <ligand>
        <name>Zn(2+)</name>
        <dbReference type="ChEBI" id="CHEBI:29105"/>
        <label>1</label>
        <note>catalytic</note>
    </ligand>
</feature>
<organism evidence="4 5">
    <name type="scientific">Rhizodiscina lignyota</name>
    <dbReference type="NCBI Taxonomy" id="1504668"/>
    <lineage>
        <taxon>Eukaryota</taxon>
        <taxon>Fungi</taxon>
        <taxon>Dikarya</taxon>
        <taxon>Ascomycota</taxon>
        <taxon>Pezizomycotina</taxon>
        <taxon>Dothideomycetes</taxon>
        <taxon>Pleosporomycetidae</taxon>
        <taxon>Aulographales</taxon>
        <taxon>Rhizodiscinaceae</taxon>
        <taxon>Rhizodiscina</taxon>
    </lineage>
</organism>
<dbReference type="GO" id="GO:0008270">
    <property type="term" value="F:zinc ion binding"/>
    <property type="evidence" value="ECO:0007669"/>
    <property type="project" value="UniProtKB-UniRule"/>
</dbReference>
<evidence type="ECO:0000256" key="3">
    <source>
        <dbReference type="RuleBase" id="RU366023"/>
    </source>
</evidence>
<dbReference type="GO" id="GO:0004332">
    <property type="term" value="F:fructose-bisphosphate aldolase activity"/>
    <property type="evidence" value="ECO:0007669"/>
    <property type="project" value="UniProtKB-EC"/>
</dbReference>
<dbReference type="InterPro" id="IPR050246">
    <property type="entry name" value="Class_II_FBP_aldolase"/>
</dbReference>
<dbReference type="Proteomes" id="UP000799772">
    <property type="component" value="Unassembled WGS sequence"/>
</dbReference>
<dbReference type="Gene3D" id="3.20.20.70">
    <property type="entry name" value="Aldolase class I"/>
    <property type="match status" value="1"/>
</dbReference>
<evidence type="ECO:0000256" key="2">
    <source>
        <dbReference type="PIRSR" id="PIRSR001359-3"/>
    </source>
</evidence>
<keyword evidence="3" id="KW-0324">Glycolysis</keyword>
<dbReference type="PANTHER" id="PTHR30304">
    <property type="entry name" value="D-TAGATOSE-1,6-BISPHOSPHATE ALDOLASE"/>
    <property type="match status" value="1"/>
</dbReference>
<accession>A0A9P4M8I3</accession>
<dbReference type="GO" id="GO:0006096">
    <property type="term" value="P:glycolytic process"/>
    <property type="evidence" value="ECO:0007669"/>
    <property type="project" value="UniProtKB-KW"/>
</dbReference>